<keyword evidence="2" id="KW-1185">Reference proteome</keyword>
<comment type="caution">
    <text evidence="1">The sequence shown here is derived from an EMBL/GenBank/DDBJ whole genome shotgun (WGS) entry which is preliminary data.</text>
</comment>
<evidence type="ECO:0000313" key="2">
    <source>
        <dbReference type="Proteomes" id="UP000675781"/>
    </source>
</evidence>
<accession>A0A941EVQ6</accession>
<evidence type="ECO:0000313" key="1">
    <source>
        <dbReference type="EMBL" id="MBR7839165.1"/>
    </source>
</evidence>
<name>A0A941EVQ6_9ACTN</name>
<dbReference type="Proteomes" id="UP000675781">
    <property type="component" value="Unassembled WGS sequence"/>
</dbReference>
<reference evidence="1" key="1">
    <citation type="submission" date="2021-04" db="EMBL/GenBank/DDBJ databases">
        <title>Genome based classification of Actinospica acidithermotolerans sp. nov., an actinobacterium isolated from an Indonesian hot spring.</title>
        <authorList>
            <person name="Kusuma A.B."/>
            <person name="Putra K.E."/>
            <person name="Nafisah S."/>
            <person name="Loh J."/>
            <person name="Nouioui I."/>
            <person name="Goodfellow M."/>
        </authorList>
    </citation>
    <scope>NUCLEOTIDE SEQUENCE</scope>
    <source>
        <strain evidence="1">CSCA 57</strain>
    </source>
</reference>
<proteinExistence type="predicted"/>
<dbReference type="RefSeq" id="WP_212533606.1">
    <property type="nucleotide sequence ID" value="NZ_JAGSOG010000388.1"/>
</dbReference>
<dbReference type="EMBL" id="JAGSOG010000388">
    <property type="protein sequence ID" value="MBR7839165.1"/>
    <property type="molecule type" value="Genomic_DNA"/>
</dbReference>
<dbReference type="AlphaFoldDB" id="A0A941EVQ6"/>
<sequence length="112" mass="12134">MSDQPPLLRETFPAFAAELVSLLTSDGHTDLAVCAHDLRIVAQCGCGDDFCQSFYTAPKPDGAYGPGHRNIPLLRDGDRSGMIVLDVVNGRIMYVEVLYYPPLTPQPANPAT</sequence>
<organism evidence="1 2">
    <name type="scientific">Actinospica durhamensis</name>
    <dbReference type="NCBI Taxonomy" id="1508375"/>
    <lineage>
        <taxon>Bacteria</taxon>
        <taxon>Bacillati</taxon>
        <taxon>Actinomycetota</taxon>
        <taxon>Actinomycetes</taxon>
        <taxon>Catenulisporales</taxon>
        <taxon>Actinospicaceae</taxon>
        <taxon>Actinospica</taxon>
    </lineage>
</organism>
<gene>
    <name evidence="1" type="ORF">KDL01_38235</name>
</gene>
<protein>
    <submittedName>
        <fullName evidence="1">Uncharacterized protein</fullName>
    </submittedName>
</protein>